<name>A0A938Y045_9BACL</name>
<reference evidence="1" key="1">
    <citation type="submission" date="2021-01" db="EMBL/GenBank/DDBJ databases">
        <title>Genomic Encyclopedia of Type Strains, Phase IV (KMG-IV): sequencing the most valuable type-strain genomes for metagenomic binning, comparative biology and taxonomic classification.</title>
        <authorList>
            <person name="Goeker M."/>
        </authorList>
    </citation>
    <scope>NUCLEOTIDE SEQUENCE</scope>
    <source>
        <strain evidence="1">DSM 25523</strain>
    </source>
</reference>
<dbReference type="RefSeq" id="WP_239565406.1">
    <property type="nucleotide sequence ID" value="NZ_BAABIN010000016.1"/>
</dbReference>
<dbReference type="AlphaFoldDB" id="A0A938Y045"/>
<dbReference type="EMBL" id="JAFBEB010000007">
    <property type="protein sequence ID" value="MBM7590743.1"/>
    <property type="molecule type" value="Genomic_DNA"/>
</dbReference>
<gene>
    <name evidence="1" type="ORF">JOD01_002353</name>
</gene>
<protein>
    <submittedName>
        <fullName evidence="1">Uncharacterized protein</fullName>
    </submittedName>
</protein>
<organism evidence="1 2">
    <name type="scientific">Brevibacillus fulvus</name>
    <dbReference type="NCBI Taxonomy" id="1125967"/>
    <lineage>
        <taxon>Bacteria</taxon>
        <taxon>Bacillati</taxon>
        <taxon>Bacillota</taxon>
        <taxon>Bacilli</taxon>
        <taxon>Bacillales</taxon>
        <taxon>Paenibacillaceae</taxon>
        <taxon>Brevibacillus</taxon>
    </lineage>
</organism>
<sequence>MGNLEVKYGQAGERFAQEEVFVLAKNFLYYLAWEEDDWLDEILDRFPEINALVPTSKTFQLLQEQQRSDEVKRAVIVLNAAHQQEKCREFLQRLQADPVLSTYPLYIVGLRETEEQEWQQAFPQAKIIVITGFAVEFNYEQVLDQMEADLGGDA</sequence>
<evidence type="ECO:0000313" key="2">
    <source>
        <dbReference type="Proteomes" id="UP000717624"/>
    </source>
</evidence>
<dbReference type="Proteomes" id="UP000717624">
    <property type="component" value="Unassembled WGS sequence"/>
</dbReference>
<comment type="caution">
    <text evidence="1">The sequence shown here is derived from an EMBL/GenBank/DDBJ whole genome shotgun (WGS) entry which is preliminary data.</text>
</comment>
<keyword evidence="2" id="KW-1185">Reference proteome</keyword>
<proteinExistence type="predicted"/>
<evidence type="ECO:0000313" key="1">
    <source>
        <dbReference type="EMBL" id="MBM7590743.1"/>
    </source>
</evidence>
<accession>A0A938Y045</accession>